<dbReference type="RefSeq" id="WP_116420146.1">
    <property type="nucleotide sequence ID" value="NZ_NBXC01000042.1"/>
</dbReference>
<evidence type="ECO:0000256" key="1">
    <source>
        <dbReference type="SAM" id="Phobius"/>
    </source>
</evidence>
<feature type="transmembrane region" description="Helical" evidence="1">
    <location>
        <begin position="21"/>
        <end position="39"/>
    </location>
</feature>
<comment type="caution">
    <text evidence="2">The sequence shown here is derived from an EMBL/GenBank/DDBJ whole genome shotgun (WGS) entry which is preliminary data.</text>
</comment>
<keyword evidence="1" id="KW-0472">Membrane</keyword>
<protein>
    <submittedName>
        <fullName evidence="2">Uncharacterized protein</fullName>
    </submittedName>
</protein>
<feature type="transmembrane region" description="Helical" evidence="1">
    <location>
        <begin position="59"/>
        <end position="90"/>
    </location>
</feature>
<keyword evidence="1" id="KW-0812">Transmembrane</keyword>
<evidence type="ECO:0000313" key="3">
    <source>
        <dbReference type="Proteomes" id="UP000257080"/>
    </source>
</evidence>
<evidence type="ECO:0000313" key="2">
    <source>
        <dbReference type="EMBL" id="RFA24216.1"/>
    </source>
</evidence>
<dbReference type="EMBL" id="NBXE01000081">
    <property type="protein sequence ID" value="RFA24216.1"/>
    <property type="molecule type" value="Genomic_DNA"/>
</dbReference>
<dbReference type="Proteomes" id="UP000257080">
    <property type="component" value="Unassembled WGS sequence"/>
</dbReference>
<accession>A0A3E0W755</accession>
<reference evidence="2 3" key="1">
    <citation type="submission" date="2017-04" db="EMBL/GenBank/DDBJ databases">
        <title>Comparative genome analysis of Subtercola boreus.</title>
        <authorList>
            <person name="Cho Y.-J."/>
            <person name="Cho A."/>
            <person name="Kim O.-S."/>
            <person name="Lee J.-I."/>
        </authorList>
    </citation>
    <scope>NUCLEOTIDE SEQUENCE [LARGE SCALE GENOMIC DNA]</scope>
    <source>
        <strain evidence="2 3">P28004</strain>
    </source>
</reference>
<organism evidence="2 3">
    <name type="scientific">Subtercola boreus</name>
    <dbReference type="NCBI Taxonomy" id="120213"/>
    <lineage>
        <taxon>Bacteria</taxon>
        <taxon>Bacillati</taxon>
        <taxon>Actinomycetota</taxon>
        <taxon>Actinomycetes</taxon>
        <taxon>Micrococcales</taxon>
        <taxon>Microbacteriaceae</taxon>
        <taxon>Subtercola</taxon>
    </lineage>
</organism>
<name>A0A3E0W755_9MICO</name>
<keyword evidence="1" id="KW-1133">Transmembrane helix</keyword>
<gene>
    <name evidence="2" type="ORF">B7R25_17235</name>
</gene>
<proteinExistence type="predicted"/>
<dbReference type="AlphaFoldDB" id="A0A3E0W755"/>
<sequence>MSQNPPLLPPPLPWAVRGLNPLWLFAAFLTVVSGTALIVSTANPGSYPPTSCDREGNCLYLWTFTAVQVIAQLGPGMFTAGLVCFGMAFVARARYTRATAPDAKPLEQGPFESSEPSRHLSERVIAERIAPATHGFEPDPGALKLAGEQMGNYRPFMRPATTDGQHEQAEK</sequence>